<protein>
    <submittedName>
        <fullName evidence="1">8142_t:CDS:1</fullName>
    </submittedName>
</protein>
<dbReference type="EMBL" id="CAJVQB010161596">
    <property type="protein sequence ID" value="CAG8856592.1"/>
    <property type="molecule type" value="Genomic_DNA"/>
</dbReference>
<sequence>HTWFRDNSKSQIDDIWTSYSILLDVTEPKLTTADESTKSDHKILSIEWNTADNWTKFSDDLIKKMDELQLHSPNIQNENHLNKYWNIWENLLHATVNKHIPYSYSSPQTFH</sequence>
<feature type="non-terminal residue" evidence="1">
    <location>
        <position position="111"/>
    </location>
</feature>
<gene>
    <name evidence="1" type="ORF">GMARGA_LOCUS45413</name>
</gene>
<feature type="non-terminal residue" evidence="1">
    <location>
        <position position="1"/>
    </location>
</feature>
<dbReference type="Proteomes" id="UP000789901">
    <property type="component" value="Unassembled WGS sequence"/>
</dbReference>
<evidence type="ECO:0000313" key="2">
    <source>
        <dbReference type="Proteomes" id="UP000789901"/>
    </source>
</evidence>
<comment type="caution">
    <text evidence="1">The sequence shown here is derived from an EMBL/GenBank/DDBJ whole genome shotgun (WGS) entry which is preliminary data.</text>
</comment>
<accession>A0ABN7XMQ0</accession>
<evidence type="ECO:0000313" key="1">
    <source>
        <dbReference type="EMBL" id="CAG8856592.1"/>
    </source>
</evidence>
<proteinExistence type="predicted"/>
<reference evidence="1 2" key="1">
    <citation type="submission" date="2021-06" db="EMBL/GenBank/DDBJ databases">
        <authorList>
            <person name="Kallberg Y."/>
            <person name="Tangrot J."/>
            <person name="Rosling A."/>
        </authorList>
    </citation>
    <scope>NUCLEOTIDE SEQUENCE [LARGE SCALE GENOMIC DNA]</scope>
    <source>
        <strain evidence="1 2">120-4 pot B 10/14</strain>
    </source>
</reference>
<name>A0ABN7XMQ0_GIGMA</name>
<keyword evidence="2" id="KW-1185">Reference proteome</keyword>
<organism evidence="1 2">
    <name type="scientific">Gigaspora margarita</name>
    <dbReference type="NCBI Taxonomy" id="4874"/>
    <lineage>
        <taxon>Eukaryota</taxon>
        <taxon>Fungi</taxon>
        <taxon>Fungi incertae sedis</taxon>
        <taxon>Mucoromycota</taxon>
        <taxon>Glomeromycotina</taxon>
        <taxon>Glomeromycetes</taxon>
        <taxon>Diversisporales</taxon>
        <taxon>Gigasporaceae</taxon>
        <taxon>Gigaspora</taxon>
    </lineage>
</organism>